<feature type="compositionally biased region" description="Polar residues" evidence="1">
    <location>
        <begin position="532"/>
        <end position="545"/>
    </location>
</feature>
<dbReference type="SUPFAM" id="SSF81383">
    <property type="entry name" value="F-box domain"/>
    <property type="match status" value="1"/>
</dbReference>
<dbReference type="SUPFAM" id="SSF52047">
    <property type="entry name" value="RNI-like"/>
    <property type="match status" value="1"/>
</dbReference>
<proteinExistence type="predicted"/>
<gene>
    <name evidence="3" type="ORF">PENFLA_c008G03162</name>
</gene>
<comment type="caution">
    <text evidence="3">The sequence shown here is derived from an EMBL/GenBank/DDBJ whole genome shotgun (WGS) entry which is preliminary data.</text>
</comment>
<sequence length="551" mass="63091">MGSTPLTRLPCDCWVQILGYLPKQDLNNLSRVSHDIRDSTELFLYRSIHWDWRNPPTPKIMALLRTISERPELADYIWHVSFVWWDVGSERKENFLPKGGVAGWAKLMLQFRPTLRWSRKVVRDAKYPSKFVTRWLTGLFDGDPHAYATVLISQLHNLRSLRLDFFFVLEGGFPGEMLHHSLFGGAPPGALSRFLKLEMADYGSNLPLSEFRDGIRLTNTCQFIPWFHLPSLNTLEIWLHNVVGLCVFPLQTPPKSLNLPNLRSLVIAKTRATPEDIATLLFQLPYLESLHVGLAYKCRATGEFLWEPECLLHAIQIRGQSIKHLSLNVEILPCCRESFLLSPAHEGGKPFRGFLNEFPKLKSASLPLHLLVGWGRRPFKLRDVLPPTLEALHISSDLWLESDWMVFEYEALKALESFMRHKERGSHPSLQTFSYHGLHVSDAERGSLGSIDGFYFRYLIKREALNLFCCRLGYNLFPRYSDCANGFMAKSVTLVNNVAYWLPWPFVRVDELPASMPRYSIFKPVRPSNAASANLNPTDANPTDANRTDVN</sequence>
<feature type="region of interest" description="Disordered" evidence="1">
    <location>
        <begin position="532"/>
        <end position="551"/>
    </location>
</feature>
<dbReference type="PROSITE" id="PS50181">
    <property type="entry name" value="FBOX"/>
    <property type="match status" value="1"/>
</dbReference>
<feature type="domain" description="F-box" evidence="2">
    <location>
        <begin position="3"/>
        <end position="48"/>
    </location>
</feature>
<dbReference type="EMBL" id="MLQL01000008">
    <property type="protein sequence ID" value="OQE25657.1"/>
    <property type="molecule type" value="Genomic_DNA"/>
</dbReference>
<organism evidence="3 4">
    <name type="scientific">Penicillium flavigenum</name>
    <dbReference type="NCBI Taxonomy" id="254877"/>
    <lineage>
        <taxon>Eukaryota</taxon>
        <taxon>Fungi</taxon>
        <taxon>Dikarya</taxon>
        <taxon>Ascomycota</taxon>
        <taxon>Pezizomycotina</taxon>
        <taxon>Eurotiomycetes</taxon>
        <taxon>Eurotiomycetidae</taxon>
        <taxon>Eurotiales</taxon>
        <taxon>Aspergillaceae</taxon>
        <taxon>Penicillium</taxon>
    </lineage>
</organism>
<dbReference type="Pfam" id="PF12937">
    <property type="entry name" value="F-box-like"/>
    <property type="match status" value="1"/>
</dbReference>
<protein>
    <recommendedName>
        <fullName evidence="2">F-box domain-containing protein</fullName>
    </recommendedName>
</protein>
<dbReference type="OrthoDB" id="4191831at2759"/>
<evidence type="ECO:0000313" key="4">
    <source>
        <dbReference type="Proteomes" id="UP000191342"/>
    </source>
</evidence>
<name>A0A1V6TH23_9EURO</name>
<evidence type="ECO:0000313" key="3">
    <source>
        <dbReference type="EMBL" id="OQE25657.1"/>
    </source>
</evidence>
<dbReference type="AlphaFoldDB" id="A0A1V6TH23"/>
<reference evidence="4" key="1">
    <citation type="journal article" date="2017" name="Nat. Microbiol.">
        <title>Global analysis of biosynthetic gene clusters reveals vast potential of secondary metabolite production in Penicillium species.</title>
        <authorList>
            <person name="Nielsen J.C."/>
            <person name="Grijseels S."/>
            <person name="Prigent S."/>
            <person name="Ji B."/>
            <person name="Dainat J."/>
            <person name="Nielsen K.F."/>
            <person name="Frisvad J.C."/>
            <person name="Workman M."/>
            <person name="Nielsen J."/>
        </authorList>
    </citation>
    <scope>NUCLEOTIDE SEQUENCE [LARGE SCALE GENOMIC DNA]</scope>
    <source>
        <strain evidence="4">IBT 14082</strain>
    </source>
</reference>
<accession>A0A1V6TH23</accession>
<keyword evidence="4" id="KW-1185">Reference proteome</keyword>
<dbReference type="InterPro" id="IPR036047">
    <property type="entry name" value="F-box-like_dom_sf"/>
</dbReference>
<dbReference type="Proteomes" id="UP000191342">
    <property type="component" value="Unassembled WGS sequence"/>
</dbReference>
<evidence type="ECO:0000259" key="2">
    <source>
        <dbReference type="PROSITE" id="PS50181"/>
    </source>
</evidence>
<evidence type="ECO:0000256" key="1">
    <source>
        <dbReference type="SAM" id="MobiDB-lite"/>
    </source>
</evidence>
<dbReference type="InterPro" id="IPR001810">
    <property type="entry name" value="F-box_dom"/>
</dbReference>